<sequence>MKADKTAIDGDAFELFRARFHGQLVQPGDAEYDSARQVWNGMVDKHPAVIARCTGVADVVAAVTFAREQGLLTAIRGGGHNVAGLAMCDGGLVIDLSELRSVHVDPERKTARVEAGATWGDVDRETQTFGLIAPGGVVSDTGVAGLTLGGGYGHTRRKYGLTSDSVRTIDLVTAAGEFLTASPTEHEDLFWALRGGGGNFGVVTAFEFDLYELGPEVMTVGTMYPLEDASTLIRRWRDFVADAVDETSSTAVLWRIPDLTAFPEPLRGRPVFIPSSVYAGPVEEGAKAMQLLRELGTPIVDPSGPQTYLELQTKYDPFFPAGDRYYWKSRYLDDLSGEAIDTMIEAMTKCPSSRTMVAIRALGGQIARVDPSETAFTNRDSPFMISIDSTWTDPNEDDENVQWTQELWDAMAPYATEQIYFNFDMNETGEDVRRATFGENHERLIEVKNKYDPENRFRVNQNIRPTVKPGS</sequence>
<dbReference type="OrthoDB" id="213514at2157"/>
<dbReference type="PROSITE" id="PS51387">
    <property type="entry name" value="FAD_PCMH"/>
    <property type="match status" value="1"/>
</dbReference>
<dbReference type="Gene3D" id="3.30.465.10">
    <property type="match status" value="1"/>
</dbReference>
<organism evidence="7 8">
    <name type="scientific">Halogranum salarium B-1</name>
    <dbReference type="NCBI Taxonomy" id="1210908"/>
    <lineage>
        <taxon>Archaea</taxon>
        <taxon>Methanobacteriati</taxon>
        <taxon>Methanobacteriota</taxon>
        <taxon>Stenosarchaea group</taxon>
        <taxon>Halobacteria</taxon>
        <taxon>Halobacteriales</taxon>
        <taxon>Haloferacaceae</taxon>
    </lineage>
</organism>
<dbReference type="PANTHER" id="PTHR42973">
    <property type="entry name" value="BINDING OXIDOREDUCTASE, PUTATIVE (AFU_ORTHOLOGUE AFUA_1G17690)-RELATED"/>
    <property type="match status" value="1"/>
</dbReference>
<dbReference type="Gene3D" id="3.30.43.10">
    <property type="entry name" value="Uridine Diphospho-n-acetylenolpyruvylglucosamine Reductase, domain 2"/>
    <property type="match status" value="1"/>
</dbReference>
<dbReference type="Gene3D" id="3.40.462.20">
    <property type="match status" value="1"/>
</dbReference>
<dbReference type="InterPro" id="IPR036318">
    <property type="entry name" value="FAD-bd_PCMH-like_sf"/>
</dbReference>
<dbReference type="RefSeq" id="WP_009375278.1">
    <property type="nucleotide sequence ID" value="NZ_ALJD01000006.1"/>
</dbReference>
<comment type="caution">
    <text evidence="7">The sequence shown here is derived from an EMBL/GenBank/DDBJ whole genome shotgun (WGS) entry which is preliminary data.</text>
</comment>
<keyword evidence="3" id="KW-0285">Flavoprotein</keyword>
<dbReference type="Proteomes" id="UP000007813">
    <property type="component" value="Unassembled WGS sequence"/>
</dbReference>
<dbReference type="InterPro" id="IPR012951">
    <property type="entry name" value="BBE"/>
</dbReference>
<keyword evidence="5" id="KW-0560">Oxidoreductase</keyword>
<protein>
    <submittedName>
        <fullName evidence="7">FAD linked oxidase domain protein</fullName>
    </submittedName>
</protein>
<evidence type="ECO:0000313" key="8">
    <source>
        <dbReference type="Proteomes" id="UP000007813"/>
    </source>
</evidence>
<dbReference type="InterPro" id="IPR016167">
    <property type="entry name" value="FAD-bd_PCMH_sub1"/>
</dbReference>
<comment type="cofactor">
    <cofactor evidence="1">
        <name>FAD</name>
        <dbReference type="ChEBI" id="CHEBI:57692"/>
    </cofactor>
</comment>
<dbReference type="AlphaFoldDB" id="J3JFH4"/>
<dbReference type="Pfam" id="PF08031">
    <property type="entry name" value="BBE"/>
    <property type="match status" value="1"/>
</dbReference>
<dbReference type="SUPFAM" id="SSF56176">
    <property type="entry name" value="FAD-binding/transporter-associated domain-like"/>
    <property type="match status" value="1"/>
</dbReference>
<reference evidence="7 8" key="1">
    <citation type="journal article" date="2012" name="J. Bacteriol.">
        <title>Draft Genome Sequence of the Extremely Halophilic Archaeon Halogranum salarium B-1T.</title>
        <authorList>
            <person name="Kim K.K."/>
            <person name="Lee K.C."/>
            <person name="Lee J.S."/>
        </authorList>
    </citation>
    <scope>NUCLEOTIDE SEQUENCE [LARGE SCALE GENOMIC DNA]</scope>
    <source>
        <strain evidence="7 8">B-1</strain>
    </source>
</reference>
<evidence type="ECO:0000256" key="5">
    <source>
        <dbReference type="ARBA" id="ARBA00023002"/>
    </source>
</evidence>
<dbReference type="PANTHER" id="PTHR42973:SF39">
    <property type="entry name" value="FAD-BINDING PCMH-TYPE DOMAIN-CONTAINING PROTEIN"/>
    <property type="match status" value="1"/>
</dbReference>
<evidence type="ECO:0000256" key="4">
    <source>
        <dbReference type="ARBA" id="ARBA00022827"/>
    </source>
</evidence>
<dbReference type="InterPro" id="IPR006094">
    <property type="entry name" value="Oxid_FAD_bind_N"/>
</dbReference>
<dbReference type="GO" id="GO:0071949">
    <property type="term" value="F:FAD binding"/>
    <property type="evidence" value="ECO:0007669"/>
    <property type="project" value="InterPro"/>
</dbReference>
<evidence type="ECO:0000256" key="2">
    <source>
        <dbReference type="ARBA" id="ARBA00005466"/>
    </source>
</evidence>
<comment type="similarity">
    <text evidence="2">Belongs to the oxygen-dependent FAD-linked oxidoreductase family.</text>
</comment>
<dbReference type="EMBL" id="ALJD01000006">
    <property type="protein sequence ID" value="EJN59259.1"/>
    <property type="molecule type" value="Genomic_DNA"/>
</dbReference>
<evidence type="ECO:0000313" key="7">
    <source>
        <dbReference type="EMBL" id="EJN59259.1"/>
    </source>
</evidence>
<dbReference type="PATRIC" id="fig|1210908.3.peg.2567"/>
<keyword evidence="4" id="KW-0274">FAD</keyword>
<dbReference type="InterPro" id="IPR016166">
    <property type="entry name" value="FAD-bd_PCMH"/>
</dbReference>
<feature type="domain" description="FAD-binding PCMH-type" evidence="6">
    <location>
        <begin position="42"/>
        <end position="213"/>
    </location>
</feature>
<proteinExistence type="inferred from homology"/>
<gene>
    <name evidence="7" type="ORF">HSB1_26800</name>
</gene>
<dbReference type="InterPro" id="IPR016169">
    <property type="entry name" value="FAD-bd_PCMH_sub2"/>
</dbReference>
<accession>J3JFH4</accession>
<dbReference type="InterPro" id="IPR050416">
    <property type="entry name" value="FAD-linked_Oxidoreductase"/>
</dbReference>
<evidence type="ECO:0000259" key="6">
    <source>
        <dbReference type="PROSITE" id="PS51387"/>
    </source>
</evidence>
<evidence type="ECO:0000256" key="3">
    <source>
        <dbReference type="ARBA" id="ARBA00022630"/>
    </source>
</evidence>
<dbReference type="Pfam" id="PF01565">
    <property type="entry name" value="FAD_binding_4"/>
    <property type="match status" value="1"/>
</dbReference>
<dbReference type="eggNOG" id="arCOG00337">
    <property type="taxonomic scope" value="Archaea"/>
</dbReference>
<name>J3JFH4_9EURY</name>
<dbReference type="SMR" id="J3JFH4"/>
<evidence type="ECO:0000256" key="1">
    <source>
        <dbReference type="ARBA" id="ARBA00001974"/>
    </source>
</evidence>
<dbReference type="GO" id="GO:0016491">
    <property type="term" value="F:oxidoreductase activity"/>
    <property type="evidence" value="ECO:0007669"/>
    <property type="project" value="UniProtKB-KW"/>
</dbReference>